<evidence type="ECO:0000313" key="5">
    <source>
        <dbReference type="EMBL" id="CCX15282.1"/>
    </source>
</evidence>
<proteinExistence type="inferred from homology"/>
<dbReference type="Gene3D" id="3.50.50.60">
    <property type="entry name" value="FAD/NAD(P)-binding domain"/>
    <property type="match status" value="2"/>
</dbReference>
<sequence length="509" mass="58621">MSTDPKKPTQKFVAIIGAGISGIIQGSEVHRQKVCRRPEEEMVIFEKASGFGGVWHVNTYPGAACDIVSHIYSVSWFPKHDWSRRYSPQDEIRRYYNTIAHHYSLEKSTQFRTFVKSAHWSDSDLLWHICAVRDDIEYFYTSSILISCIGQLNRPKRAPIPGASLFTGPQFHTADWDHSIDLTSKRVAVIGTGPSAGQVVPSIAPIVKELHVFQRSPPHILPRDDYIFSPLVKNLFRYVPGAQWLHHLYLYYDQEMGPYRSVHYGTKEHIGAAQASQDHMERQIPPERQDLRDKFTPDYPFGCKRPLFLDNYYPTFLRSNVHLHTMPPIEISETAVQGKEVDIIIWATGFQTQDLLGHVDVRGHGGVRLKEQWGDTAQAYLGTTVHGFPNLFFVYGAGTGLLWGSLTFMFETQALWNVKMMKAVYAAGRKGIRVGYAVREEREEEYNQQVQEKFEQLALGSSKCTSFYKNSKGMVTTNFPWRLADYWWRLLWIKWGEYEKWEKTIPMPV</sequence>
<keyword evidence="5" id="KW-0503">Monooxygenase</keyword>
<evidence type="ECO:0000256" key="2">
    <source>
        <dbReference type="ARBA" id="ARBA00022630"/>
    </source>
</evidence>
<dbReference type="InterPro" id="IPR020946">
    <property type="entry name" value="Flavin_mOase-like"/>
</dbReference>
<keyword evidence="6" id="KW-1185">Reference proteome</keyword>
<accession>U4L8W1</accession>
<dbReference type="PANTHER" id="PTHR42877">
    <property type="entry name" value="L-ORNITHINE N(5)-MONOOXYGENASE-RELATED"/>
    <property type="match status" value="1"/>
</dbReference>
<keyword evidence="3" id="KW-0274">FAD</keyword>
<comment type="similarity">
    <text evidence="1">Belongs to the FAD-binding monooxygenase family.</text>
</comment>
<dbReference type="SUPFAM" id="SSF51905">
    <property type="entry name" value="FAD/NAD(P)-binding domain"/>
    <property type="match status" value="2"/>
</dbReference>
<dbReference type="PANTHER" id="PTHR42877:SF4">
    <property type="entry name" value="FAD_NAD(P)-BINDING DOMAIN-CONTAINING PROTEIN-RELATED"/>
    <property type="match status" value="1"/>
</dbReference>
<protein>
    <submittedName>
        <fullName evidence="5">Similar to 4-hydroxyacetophenone monooxygenase acc. no. Q93TJ5</fullName>
    </submittedName>
</protein>
<dbReference type="Proteomes" id="UP000018144">
    <property type="component" value="Unassembled WGS sequence"/>
</dbReference>
<dbReference type="OMA" id="WHASEWP"/>
<gene>
    <name evidence="5" type="ORF">PCON_01557</name>
</gene>
<name>U4L8W1_PYROM</name>
<organism evidence="5 6">
    <name type="scientific">Pyronema omphalodes (strain CBS 100304)</name>
    <name type="common">Pyronema confluens</name>
    <dbReference type="NCBI Taxonomy" id="1076935"/>
    <lineage>
        <taxon>Eukaryota</taxon>
        <taxon>Fungi</taxon>
        <taxon>Dikarya</taxon>
        <taxon>Ascomycota</taxon>
        <taxon>Pezizomycotina</taxon>
        <taxon>Pezizomycetes</taxon>
        <taxon>Pezizales</taxon>
        <taxon>Pyronemataceae</taxon>
        <taxon>Pyronema</taxon>
    </lineage>
</organism>
<dbReference type="Pfam" id="PF00743">
    <property type="entry name" value="FMO-like"/>
    <property type="match status" value="1"/>
</dbReference>
<dbReference type="InterPro" id="IPR036188">
    <property type="entry name" value="FAD/NAD-bd_sf"/>
</dbReference>
<dbReference type="EMBL" id="HF936161">
    <property type="protein sequence ID" value="CCX15282.1"/>
    <property type="molecule type" value="Genomic_DNA"/>
</dbReference>
<dbReference type="GO" id="GO:0004499">
    <property type="term" value="F:N,N-dimethylaniline monooxygenase activity"/>
    <property type="evidence" value="ECO:0007669"/>
    <property type="project" value="InterPro"/>
</dbReference>
<dbReference type="eggNOG" id="KOG1399">
    <property type="taxonomic scope" value="Eukaryota"/>
</dbReference>
<dbReference type="InterPro" id="IPR051209">
    <property type="entry name" value="FAD-bind_Monooxygenase_sf"/>
</dbReference>
<evidence type="ECO:0000256" key="4">
    <source>
        <dbReference type="ARBA" id="ARBA00023002"/>
    </source>
</evidence>
<evidence type="ECO:0000256" key="3">
    <source>
        <dbReference type="ARBA" id="ARBA00022827"/>
    </source>
</evidence>
<dbReference type="GO" id="GO:0050661">
    <property type="term" value="F:NADP binding"/>
    <property type="evidence" value="ECO:0007669"/>
    <property type="project" value="InterPro"/>
</dbReference>
<keyword evidence="2" id="KW-0285">Flavoprotein</keyword>
<keyword evidence="4" id="KW-0560">Oxidoreductase</keyword>
<reference evidence="5 6" key="1">
    <citation type="journal article" date="2013" name="PLoS Genet.">
        <title>The genome and development-dependent transcriptomes of Pyronema confluens: a window into fungal evolution.</title>
        <authorList>
            <person name="Traeger S."/>
            <person name="Altegoer F."/>
            <person name="Freitag M."/>
            <person name="Gabaldon T."/>
            <person name="Kempken F."/>
            <person name="Kumar A."/>
            <person name="Marcet-Houben M."/>
            <person name="Poggeler S."/>
            <person name="Stajich J.E."/>
            <person name="Nowrousian M."/>
        </authorList>
    </citation>
    <scope>NUCLEOTIDE SEQUENCE [LARGE SCALE GENOMIC DNA]</scope>
    <source>
        <strain evidence="6">CBS 100304</strain>
        <tissue evidence="5">Vegetative mycelium</tissue>
    </source>
</reference>
<evidence type="ECO:0000313" key="6">
    <source>
        <dbReference type="Proteomes" id="UP000018144"/>
    </source>
</evidence>
<dbReference type="OrthoDB" id="6361347at2759"/>
<dbReference type="GO" id="GO:0050660">
    <property type="term" value="F:flavin adenine dinucleotide binding"/>
    <property type="evidence" value="ECO:0007669"/>
    <property type="project" value="InterPro"/>
</dbReference>
<dbReference type="AlphaFoldDB" id="U4L8W1"/>
<evidence type="ECO:0000256" key="1">
    <source>
        <dbReference type="ARBA" id="ARBA00010139"/>
    </source>
</evidence>
<dbReference type="STRING" id="1076935.U4L8W1"/>